<gene>
    <name evidence="2" type="ORF">PDMSB3_2738</name>
</gene>
<evidence type="ECO:0000256" key="1">
    <source>
        <dbReference type="SAM" id="MobiDB-lite"/>
    </source>
</evidence>
<protein>
    <submittedName>
        <fullName evidence="2">Uncharacterized protein</fullName>
    </submittedName>
</protein>
<reference evidence="2 3" key="1">
    <citation type="submission" date="2019-08" db="EMBL/GenBank/DDBJ databases">
        <authorList>
            <person name="Herpell B J."/>
        </authorList>
    </citation>
    <scope>NUCLEOTIDE SEQUENCE [LARGE SCALE GENOMIC DNA]</scope>
    <source>
        <strain evidence="3">Msb3</strain>
    </source>
</reference>
<accession>A0A5Q4ZH96</accession>
<organism evidence="2 3">
    <name type="scientific">Paraburkholderia dioscoreae</name>
    <dbReference type="NCBI Taxonomy" id="2604047"/>
    <lineage>
        <taxon>Bacteria</taxon>
        <taxon>Pseudomonadati</taxon>
        <taxon>Pseudomonadota</taxon>
        <taxon>Betaproteobacteria</taxon>
        <taxon>Burkholderiales</taxon>
        <taxon>Burkholderiaceae</taxon>
        <taxon>Paraburkholderia</taxon>
    </lineage>
</organism>
<feature type="region of interest" description="Disordered" evidence="1">
    <location>
        <begin position="1"/>
        <end position="54"/>
    </location>
</feature>
<dbReference type="EMBL" id="LR699553">
    <property type="protein sequence ID" value="VVD29194.1"/>
    <property type="molecule type" value="Genomic_DNA"/>
</dbReference>
<dbReference type="AlphaFoldDB" id="A0A5Q4ZH96"/>
<keyword evidence="3" id="KW-1185">Reference proteome</keyword>
<feature type="compositionally biased region" description="Pro residues" evidence="1">
    <location>
        <begin position="33"/>
        <end position="46"/>
    </location>
</feature>
<sequence length="101" mass="10996">MADVTDLSAYREERAKQTVSSVRPPRGRAASQSPPPLEAVRPPPTSPSEKNISGSLTVEIDDEGGLHFKRTGICTACDAVTRYALAQMLSHFCDRDPSLPW</sequence>
<proteinExistence type="predicted"/>
<dbReference type="Proteomes" id="UP000325811">
    <property type="component" value="Chromosome I"/>
</dbReference>
<evidence type="ECO:0000313" key="3">
    <source>
        <dbReference type="Proteomes" id="UP000325811"/>
    </source>
</evidence>
<name>A0A5Q4ZH96_9BURK</name>
<evidence type="ECO:0000313" key="2">
    <source>
        <dbReference type="EMBL" id="VVD29194.1"/>
    </source>
</evidence>
<dbReference type="KEGG" id="pdio:PDMSB3_2738"/>